<dbReference type="SUPFAM" id="SSF56672">
    <property type="entry name" value="DNA/RNA polymerases"/>
    <property type="match status" value="1"/>
</dbReference>
<dbReference type="InterPro" id="IPR020904">
    <property type="entry name" value="Sc_DH/Rdtase_CS"/>
</dbReference>
<feature type="domain" description="Reverse transcriptase" evidence="4">
    <location>
        <begin position="190"/>
        <end position="348"/>
    </location>
</feature>
<dbReference type="PRINTS" id="PR00080">
    <property type="entry name" value="SDRFAMILY"/>
</dbReference>
<dbReference type="Pfam" id="PF13561">
    <property type="entry name" value="adh_short_C2"/>
    <property type="match status" value="1"/>
</dbReference>
<dbReference type="InterPro" id="IPR002347">
    <property type="entry name" value="SDR_fam"/>
</dbReference>
<dbReference type="GO" id="GO:0003677">
    <property type="term" value="F:DNA binding"/>
    <property type="evidence" value="ECO:0007669"/>
    <property type="project" value="UniProtKB-KW"/>
</dbReference>
<dbReference type="GO" id="GO:0016491">
    <property type="term" value="F:oxidoreductase activity"/>
    <property type="evidence" value="ECO:0007669"/>
    <property type="project" value="UniProtKB-KW"/>
</dbReference>
<evidence type="ECO:0000256" key="3">
    <source>
        <dbReference type="SAM" id="MobiDB-lite"/>
    </source>
</evidence>
<name>A0A8S3QXC2_MYTED</name>
<sequence length="1393" mass="158003">MVKPCIKINPARADINDKIDKEHVMVVDRSSTGEASVPSIPDLSSQNRNSTDFIKDEYNCSIDYLIENNTTKVSSISDSDNLTNDYYEYEQGQAHIIVKDRLKSHYSFWKNIGCYDYILDTILNGYKIPFYSTPPSICLKNNRSAIIHSEFVTEAIHDLLIRGLIEECEFQPRVVNPLTVSASDGRKKRLILDLRHVNKHLWKSSVKFEDVRIAMQFITNNSFCFQFDIVSAYHHVNIFMPHTEFLGFSWRHENTEKWYKFLVLPFGLSSACYIFTKITRPLIKKWRGEGKQVLMYLDDGLGTHTDEETCKTMSNQVRQDLIQSGFVPKNEKSKWSPMKLLVFLGYSIDTNRGTITIPNERVQKVLKTIADVEYYVSKHGKVHARLVASLVGQIVSMSYVIGNVAYIMSKHLSIDILSMTSWNSCIVLSTESLIQIKFWRENLEHVNVKKFSSDVSCQSVVYSDASNTGYGGYVVETPFNIAHGMWSECEASKSSTWKELNAVRNILLSMINVLKDKRIKWFSDNQNVVTIVEKGSMKPELQDIAMCIFENCLIHNISIDVVWVPRTLNEKADFISRIIDYDDWGIDEQLFMYVDSLWGPHEIDWFANDDNHKLTVFYSRYWTVNSMGIDAFTINWQGANGWFVPPVCLVSKVISYMRQCFAHGTLVLPLWKSASFWPMLCPTGEGFIKEVKGCIDLPTNKKFYTSGKGNKSAFQSDLLELPDTLIEKIHLLPDLLTESKSNNTVQNYYYGFLRWKKWALSNGISSEFILPAKPIHVAIYLACLVQQNRTPSPINQAFYSIRWAHKIISVISPTDSDLVKNILEGAKRRLSVPIKKKEPITPDMLSQMFDRFDVLHYGDLEKLIKKRQSLTDPILYYAYAEEIYSIIMRAHLNTGHGGRDKMLKEVNKKSPYKAMFGCDAKIGISSSSLPQEIFGSLQTEEDRIQHFQSSDKPDEISNDRPNELSSDKPNELDKESQLNAALNLSETQETELDVYMCAVCENLCFSNIQFLTCAQYVHELCSKGNIADTITCHLCSNEEVIRNERRHASDSMTKQAVRMRNLSERVLTEVDVGANVLIAIPHVDRGKGDPRNLMAVVTGKEEHGYKLGIKDGILRGLYTRNQFELSDSNFIAIHCVNYDNEISFRKAVSKVSLCDGQGYKKCGCSASGFGRAIAKKLAECGAETFALSRTQADLDSLKSEVPKINIINVELQDWYKTREEVSKIGYIHLLVNNAGVFRKSSLIDTPTENINNLDINYSIKLMIIYLLNIIAKKMIDNGKGGSIVNLSSILSEKTVPDGCIYSTTKSAIDMLAKCIALELGPHYIRVDSVNPTVVWTDMTRPIKDELMPLLAMTPMGRFPEIEDVVNAVVFLLSDQSGMISGECLRLDGGLGVH</sequence>
<reference evidence="5" key="1">
    <citation type="submission" date="2021-03" db="EMBL/GenBank/DDBJ databases">
        <authorList>
            <person name="Bekaert M."/>
        </authorList>
    </citation>
    <scope>NUCLEOTIDE SEQUENCE</scope>
</reference>
<feature type="region of interest" description="Disordered" evidence="3">
    <location>
        <begin position="947"/>
        <end position="972"/>
    </location>
</feature>
<dbReference type="PRINTS" id="PR00081">
    <property type="entry name" value="GDHRDH"/>
</dbReference>
<dbReference type="EMBL" id="CAJPWZ010000845">
    <property type="protein sequence ID" value="CAG2201434.1"/>
    <property type="molecule type" value="Genomic_DNA"/>
</dbReference>
<dbReference type="InterPro" id="IPR036397">
    <property type="entry name" value="RNaseH_sf"/>
</dbReference>
<dbReference type="CDD" id="cd09275">
    <property type="entry name" value="RNase_HI_RT_DIRS1"/>
    <property type="match status" value="1"/>
</dbReference>
<evidence type="ECO:0000259" key="4">
    <source>
        <dbReference type="Pfam" id="PF00078"/>
    </source>
</evidence>
<dbReference type="Proteomes" id="UP000683360">
    <property type="component" value="Unassembled WGS sequence"/>
</dbReference>
<evidence type="ECO:0000313" key="6">
    <source>
        <dbReference type="Proteomes" id="UP000683360"/>
    </source>
</evidence>
<keyword evidence="2" id="KW-0238">DNA-binding</keyword>
<protein>
    <submittedName>
        <fullName evidence="5">Carbonyl reductase [NADPH] 2,D-erythrulose reductase,L-xylulose reductase</fullName>
    </submittedName>
</protein>
<dbReference type="OrthoDB" id="1393670at2759"/>
<comment type="caution">
    <text evidence="5">The sequence shown here is derived from an EMBL/GenBank/DDBJ whole genome shotgun (WGS) entry which is preliminary data.</text>
</comment>
<dbReference type="Gene3D" id="1.10.150.130">
    <property type="match status" value="1"/>
</dbReference>
<dbReference type="InterPro" id="IPR036291">
    <property type="entry name" value="NAD(P)-bd_dom_sf"/>
</dbReference>
<dbReference type="PANTHER" id="PTHR33050">
    <property type="entry name" value="REVERSE TRANSCRIPTASE DOMAIN-CONTAINING PROTEIN"/>
    <property type="match status" value="1"/>
</dbReference>
<dbReference type="PANTHER" id="PTHR33050:SF7">
    <property type="entry name" value="RIBONUCLEASE H"/>
    <property type="match status" value="1"/>
</dbReference>
<dbReference type="Gene3D" id="3.30.70.270">
    <property type="match status" value="1"/>
</dbReference>
<dbReference type="InterPro" id="IPR010998">
    <property type="entry name" value="Integrase_recombinase_N"/>
</dbReference>
<organism evidence="5 6">
    <name type="scientific">Mytilus edulis</name>
    <name type="common">Blue mussel</name>
    <dbReference type="NCBI Taxonomy" id="6550"/>
    <lineage>
        <taxon>Eukaryota</taxon>
        <taxon>Metazoa</taxon>
        <taxon>Spiralia</taxon>
        <taxon>Lophotrochozoa</taxon>
        <taxon>Mollusca</taxon>
        <taxon>Bivalvia</taxon>
        <taxon>Autobranchia</taxon>
        <taxon>Pteriomorphia</taxon>
        <taxon>Mytilida</taxon>
        <taxon>Mytiloidea</taxon>
        <taxon>Mytilidae</taxon>
        <taxon>Mytilinae</taxon>
        <taxon>Mytilus</taxon>
    </lineage>
</organism>
<evidence type="ECO:0000256" key="2">
    <source>
        <dbReference type="ARBA" id="ARBA00023125"/>
    </source>
</evidence>
<gene>
    <name evidence="5" type="ORF">MEDL_16035</name>
</gene>
<keyword evidence="1" id="KW-0560">Oxidoreductase</keyword>
<dbReference type="SUPFAM" id="SSF47823">
    <property type="entry name" value="lambda integrase-like, N-terminal domain"/>
    <property type="match status" value="1"/>
</dbReference>
<dbReference type="Gene3D" id="3.40.50.720">
    <property type="entry name" value="NAD(P)-binding Rossmann-like Domain"/>
    <property type="match status" value="1"/>
</dbReference>
<dbReference type="Gene3D" id="3.30.420.10">
    <property type="entry name" value="Ribonuclease H-like superfamily/Ribonuclease H"/>
    <property type="match status" value="1"/>
</dbReference>
<keyword evidence="6" id="KW-1185">Reference proteome</keyword>
<dbReference type="InterPro" id="IPR052055">
    <property type="entry name" value="Hepadnavirus_pol/RT"/>
</dbReference>
<evidence type="ECO:0000256" key="1">
    <source>
        <dbReference type="ARBA" id="ARBA00023002"/>
    </source>
</evidence>
<dbReference type="InterPro" id="IPR043128">
    <property type="entry name" value="Rev_trsase/Diguanyl_cyclase"/>
</dbReference>
<dbReference type="InterPro" id="IPR000477">
    <property type="entry name" value="RT_dom"/>
</dbReference>
<dbReference type="InterPro" id="IPR043502">
    <property type="entry name" value="DNA/RNA_pol_sf"/>
</dbReference>
<dbReference type="Pfam" id="PF00078">
    <property type="entry name" value="RVT_1"/>
    <property type="match status" value="1"/>
</dbReference>
<dbReference type="PROSITE" id="PS00061">
    <property type="entry name" value="ADH_SHORT"/>
    <property type="match status" value="1"/>
</dbReference>
<accession>A0A8S3QXC2</accession>
<dbReference type="CDD" id="cd03714">
    <property type="entry name" value="RT_DIRS1"/>
    <property type="match status" value="1"/>
</dbReference>
<dbReference type="SUPFAM" id="SSF51735">
    <property type="entry name" value="NAD(P)-binding Rossmann-fold domains"/>
    <property type="match status" value="1"/>
</dbReference>
<dbReference type="Gene3D" id="3.10.10.10">
    <property type="entry name" value="HIV Type 1 Reverse Transcriptase, subunit A, domain 1"/>
    <property type="match status" value="1"/>
</dbReference>
<evidence type="ECO:0000313" key="5">
    <source>
        <dbReference type="EMBL" id="CAG2201434.1"/>
    </source>
</evidence>
<proteinExistence type="predicted"/>
<dbReference type="GO" id="GO:0006259">
    <property type="term" value="P:DNA metabolic process"/>
    <property type="evidence" value="ECO:0007669"/>
    <property type="project" value="UniProtKB-ARBA"/>
</dbReference>